<dbReference type="NCBIfam" id="NF033516">
    <property type="entry name" value="transpos_IS3"/>
    <property type="match status" value="1"/>
</dbReference>
<sequence length="282" mass="32560">MKAIADTMGVARSHLVERMKPKTRSASGRYYKADDAWLLLLIRELVDCRMTYGYRRICALLNRRLEEMGKPAVNHKRVYRIMRQNGLLLTRHAGKQPQRSHEGKVITLRSNLRWCSDGFEIACWNEQVVRVAFALDCCDREVISHVATTSGITGEMVRDLMIESVERRFGTINRLPHRVEWLSDNGSCYTATETRAFAQDMGFISCFTPIRSPESNGMAAAFVKTFKRDYVYVHDRPDAQTVMALLDQWFEDYNEYHPHKGLKMKSPRQFIRSQLLTASCPV</sequence>
<dbReference type="PROSITE" id="PS50994">
    <property type="entry name" value="INTEGRASE"/>
    <property type="match status" value="1"/>
</dbReference>
<dbReference type="InterPro" id="IPR001584">
    <property type="entry name" value="Integrase_cat-core"/>
</dbReference>
<dbReference type="Pfam" id="PF00665">
    <property type="entry name" value="rve"/>
    <property type="match status" value="1"/>
</dbReference>
<dbReference type="InterPro" id="IPR048020">
    <property type="entry name" value="Transpos_IS3"/>
</dbReference>
<feature type="domain" description="Integrase catalytic" evidence="1">
    <location>
        <begin position="93"/>
        <end position="275"/>
    </location>
</feature>
<accession>A0ABY0T5P1</accession>
<dbReference type="PANTHER" id="PTHR47515">
    <property type="entry name" value="LOW CALCIUM RESPONSE LOCUS PROTEIN T"/>
    <property type="match status" value="1"/>
</dbReference>
<gene>
    <name evidence="2" type="ORF">SAMN05216402_0118</name>
</gene>
<dbReference type="Gene3D" id="3.30.420.10">
    <property type="entry name" value="Ribonuclease H-like superfamily/Ribonuclease H"/>
    <property type="match status" value="1"/>
</dbReference>
<evidence type="ECO:0000313" key="2">
    <source>
        <dbReference type="EMBL" id="SDQ27107.1"/>
    </source>
</evidence>
<dbReference type="EMBL" id="FNKY01000001">
    <property type="protein sequence ID" value="SDQ27107.1"/>
    <property type="molecule type" value="Genomic_DNA"/>
</dbReference>
<organism evidence="2 3">
    <name type="scientific">Nitrosospira multiformis</name>
    <dbReference type="NCBI Taxonomy" id="1231"/>
    <lineage>
        <taxon>Bacteria</taxon>
        <taxon>Pseudomonadati</taxon>
        <taxon>Pseudomonadota</taxon>
        <taxon>Betaproteobacteria</taxon>
        <taxon>Nitrosomonadales</taxon>
        <taxon>Nitrosomonadaceae</taxon>
        <taxon>Nitrosospira</taxon>
    </lineage>
</organism>
<protein>
    <submittedName>
        <fullName evidence="2">Transposase InsO and inactivated derivatives</fullName>
    </submittedName>
</protein>
<evidence type="ECO:0000313" key="3">
    <source>
        <dbReference type="Proteomes" id="UP000183471"/>
    </source>
</evidence>
<keyword evidence="3" id="KW-1185">Reference proteome</keyword>
<reference evidence="2 3" key="1">
    <citation type="submission" date="2016-10" db="EMBL/GenBank/DDBJ databases">
        <authorList>
            <person name="Varghese N."/>
            <person name="Submissions S."/>
        </authorList>
    </citation>
    <scope>NUCLEOTIDE SEQUENCE [LARGE SCALE GENOMIC DNA]</scope>
    <source>
        <strain evidence="2 3">Nl1</strain>
    </source>
</reference>
<dbReference type="InterPro" id="IPR012337">
    <property type="entry name" value="RNaseH-like_sf"/>
</dbReference>
<dbReference type="SUPFAM" id="SSF53098">
    <property type="entry name" value="Ribonuclease H-like"/>
    <property type="match status" value="1"/>
</dbReference>
<dbReference type="InterPro" id="IPR025948">
    <property type="entry name" value="HTH-like_dom"/>
</dbReference>
<evidence type="ECO:0000259" key="1">
    <source>
        <dbReference type="PROSITE" id="PS50994"/>
    </source>
</evidence>
<proteinExistence type="predicted"/>
<dbReference type="Pfam" id="PF13276">
    <property type="entry name" value="HTH_21"/>
    <property type="match status" value="1"/>
</dbReference>
<dbReference type="PANTHER" id="PTHR47515:SF1">
    <property type="entry name" value="BLR2054 PROTEIN"/>
    <property type="match status" value="1"/>
</dbReference>
<name>A0ABY0T5P1_9PROT</name>
<comment type="caution">
    <text evidence="2">The sequence shown here is derived from an EMBL/GenBank/DDBJ whole genome shotgun (WGS) entry which is preliminary data.</text>
</comment>
<dbReference type="InterPro" id="IPR036397">
    <property type="entry name" value="RNaseH_sf"/>
</dbReference>
<dbReference type="Proteomes" id="UP000183471">
    <property type="component" value="Unassembled WGS sequence"/>
</dbReference>